<dbReference type="InterPro" id="IPR027417">
    <property type="entry name" value="P-loop_NTPase"/>
</dbReference>
<dbReference type="GO" id="GO:0004386">
    <property type="term" value="F:helicase activity"/>
    <property type="evidence" value="ECO:0007669"/>
    <property type="project" value="UniProtKB-KW"/>
</dbReference>
<gene>
    <name evidence="3" type="ORF">EDD74_12233</name>
    <name evidence="2" type="ORF">FAEUMB_31550</name>
</gene>
<proteinExistence type="predicted"/>
<dbReference type="Gene3D" id="3.40.50.300">
    <property type="entry name" value="P-loop containing nucleotide triphosphate hydrolases"/>
    <property type="match status" value="1"/>
</dbReference>
<dbReference type="InterPro" id="IPR003593">
    <property type="entry name" value="AAA+_ATPase"/>
</dbReference>
<dbReference type="AlphaFoldDB" id="A0A4R3JHB9"/>
<dbReference type="Proteomes" id="UP000702954">
    <property type="component" value="Unassembled WGS sequence"/>
</dbReference>
<dbReference type="SMART" id="SM00382">
    <property type="entry name" value="AAA"/>
    <property type="match status" value="1"/>
</dbReference>
<keyword evidence="5" id="KW-1185">Reference proteome</keyword>
<dbReference type="SUPFAM" id="SSF52540">
    <property type="entry name" value="P-loop containing nucleoside triphosphate hydrolases"/>
    <property type="match status" value="1"/>
</dbReference>
<evidence type="ECO:0000313" key="5">
    <source>
        <dbReference type="Proteomes" id="UP000702954"/>
    </source>
</evidence>
<keyword evidence="3" id="KW-0547">Nucleotide-binding</keyword>
<accession>A0A4R3JHB9</accession>
<dbReference type="PANTHER" id="PTHR30050">
    <property type="entry name" value="CHROMOSOMAL REPLICATION INITIATOR PROTEIN DNAA"/>
    <property type="match status" value="1"/>
</dbReference>
<dbReference type="Pfam" id="PF01695">
    <property type="entry name" value="IstB_IS21"/>
    <property type="match status" value="1"/>
</dbReference>
<evidence type="ECO:0000313" key="4">
    <source>
        <dbReference type="Proteomes" id="UP000294613"/>
    </source>
</evidence>
<feature type="domain" description="AAA+ ATPase" evidence="1">
    <location>
        <begin position="128"/>
        <end position="253"/>
    </location>
</feature>
<dbReference type="EMBL" id="BHEO01000008">
    <property type="protein sequence ID" value="GBU06614.1"/>
    <property type="molecule type" value="Genomic_DNA"/>
</dbReference>
<evidence type="ECO:0000313" key="3">
    <source>
        <dbReference type="EMBL" id="TCS65539.1"/>
    </source>
</evidence>
<dbReference type="Proteomes" id="UP000294613">
    <property type="component" value="Unassembled WGS sequence"/>
</dbReference>
<reference evidence="3 4" key="2">
    <citation type="submission" date="2019-03" db="EMBL/GenBank/DDBJ databases">
        <title>Genomic Encyclopedia of Type Strains, Phase IV (KMG-IV): sequencing the most valuable type-strain genomes for metagenomic binning, comparative biology and taxonomic classification.</title>
        <authorList>
            <person name="Goeker M."/>
        </authorList>
    </citation>
    <scope>NUCLEOTIDE SEQUENCE [LARGE SCALE GENOMIC DNA]</scope>
    <source>
        <strain evidence="3 4">DSM 103426</strain>
    </source>
</reference>
<dbReference type="RefSeq" id="WP_116442440.1">
    <property type="nucleotide sequence ID" value="NZ_BHEO01000008.1"/>
</dbReference>
<organism evidence="3 4">
    <name type="scientific">Faecalimonas umbilicata</name>
    <dbReference type="NCBI Taxonomy" id="1912855"/>
    <lineage>
        <taxon>Bacteria</taxon>
        <taxon>Bacillati</taxon>
        <taxon>Bacillota</taxon>
        <taxon>Clostridia</taxon>
        <taxon>Lachnospirales</taxon>
        <taxon>Lachnospiraceae</taxon>
        <taxon>Faecalimonas</taxon>
    </lineage>
</organism>
<keyword evidence="3" id="KW-0378">Hydrolase</keyword>
<reference evidence="2 5" key="1">
    <citation type="journal article" date="2018" name="Int. J. Syst. Evol. Microbiol.">
        <title>Draft Genome Sequence of Faecalimonas umbilicata JCM 30896T, an Acetate-Producing Bacterium Isolated from Human Feces.</title>
        <authorList>
            <person name="Sakamoto M."/>
            <person name="Ikeyama N."/>
            <person name="Yuki M."/>
            <person name="Ohkuma M."/>
        </authorList>
    </citation>
    <scope>NUCLEOTIDE SEQUENCE [LARGE SCALE GENOMIC DNA]</scope>
    <source>
        <strain evidence="2 5">EGH7</strain>
    </source>
</reference>
<dbReference type="InterPro" id="IPR002611">
    <property type="entry name" value="IstB_ATP-bd"/>
</dbReference>
<dbReference type="GO" id="GO:0006260">
    <property type="term" value="P:DNA replication"/>
    <property type="evidence" value="ECO:0007669"/>
    <property type="project" value="TreeGrafter"/>
</dbReference>
<dbReference type="GO" id="GO:0005524">
    <property type="term" value="F:ATP binding"/>
    <property type="evidence" value="ECO:0007669"/>
    <property type="project" value="InterPro"/>
</dbReference>
<sequence length="283" mass="33037">MISGVAETALSNIAGNSNIMPEDFTGEDGLLYCGKCHTRKEREIIWLDGTVKRVPVVCKCRAEAERIKKEQFQKQEEMRNIQRAKISSMMDDTFKTACFENFQIRNGNERHLKIAQNYCREFQKMYERNQGLLFFGTVGTGKSYTAACIANYLLEKNISVVMTSFVRILQEMQGFDREREEAFTYKLNSVKLLIIDDLGAERSTDYALEKVYGIIDNRYRAKKPLILTTNLTLRQMQEATDIRYTRIYDRIFEMCYPLEFSGVSWRKREAAQRYEETKKLLEG</sequence>
<dbReference type="NCBIfam" id="NF005992">
    <property type="entry name" value="PRK08116.1"/>
    <property type="match status" value="1"/>
</dbReference>
<comment type="caution">
    <text evidence="3">The sequence shown here is derived from an EMBL/GenBank/DDBJ whole genome shotgun (WGS) entry which is preliminary data.</text>
</comment>
<dbReference type="PANTHER" id="PTHR30050:SF4">
    <property type="entry name" value="ATP-BINDING PROTEIN RV3427C IN INSERTION SEQUENCE-RELATED"/>
    <property type="match status" value="1"/>
</dbReference>
<dbReference type="EMBL" id="SLZV01000022">
    <property type="protein sequence ID" value="TCS65539.1"/>
    <property type="molecule type" value="Genomic_DNA"/>
</dbReference>
<name>A0A4R3JHB9_9FIRM</name>
<evidence type="ECO:0000313" key="2">
    <source>
        <dbReference type="EMBL" id="GBU06614.1"/>
    </source>
</evidence>
<keyword evidence="3" id="KW-0067">ATP-binding</keyword>
<keyword evidence="3" id="KW-0347">Helicase</keyword>
<evidence type="ECO:0000259" key="1">
    <source>
        <dbReference type="SMART" id="SM00382"/>
    </source>
</evidence>
<dbReference type="CDD" id="cd00009">
    <property type="entry name" value="AAA"/>
    <property type="match status" value="1"/>
</dbReference>
<protein>
    <submittedName>
        <fullName evidence="3">Phage DNA replication protein (Predicted replicative helicase loader)</fullName>
    </submittedName>
</protein>